<proteinExistence type="predicted"/>
<evidence type="ECO:0000313" key="3">
    <source>
        <dbReference type="WBParaSite" id="Pan_g9579.t1"/>
    </source>
</evidence>
<feature type="chain" id="PRO_5028948835" evidence="1">
    <location>
        <begin position="20"/>
        <end position="275"/>
    </location>
</feature>
<accession>A0A7E4WDQ3</accession>
<reference evidence="2" key="1">
    <citation type="journal article" date="2013" name="Genetics">
        <title>The draft genome and transcriptome of Panagrellus redivivus are shaped by the harsh demands of a free-living lifestyle.</title>
        <authorList>
            <person name="Srinivasan J."/>
            <person name="Dillman A.R."/>
            <person name="Macchietto M.G."/>
            <person name="Heikkinen L."/>
            <person name="Lakso M."/>
            <person name="Fracchia K.M."/>
            <person name="Antoshechkin I."/>
            <person name="Mortazavi A."/>
            <person name="Wong G."/>
            <person name="Sternberg P.W."/>
        </authorList>
    </citation>
    <scope>NUCLEOTIDE SEQUENCE [LARGE SCALE GENOMIC DNA]</scope>
    <source>
        <strain evidence="2">MT8872</strain>
    </source>
</reference>
<feature type="signal peptide" evidence="1">
    <location>
        <begin position="1"/>
        <end position="19"/>
    </location>
</feature>
<keyword evidence="2" id="KW-1185">Reference proteome</keyword>
<evidence type="ECO:0000313" key="2">
    <source>
        <dbReference type="Proteomes" id="UP000492821"/>
    </source>
</evidence>
<dbReference type="WBParaSite" id="Pan_g9579.t1">
    <property type="protein sequence ID" value="Pan_g9579.t1"/>
    <property type="gene ID" value="Pan_g9579"/>
</dbReference>
<organism evidence="2 3">
    <name type="scientific">Panagrellus redivivus</name>
    <name type="common">Microworm</name>
    <dbReference type="NCBI Taxonomy" id="6233"/>
    <lineage>
        <taxon>Eukaryota</taxon>
        <taxon>Metazoa</taxon>
        <taxon>Ecdysozoa</taxon>
        <taxon>Nematoda</taxon>
        <taxon>Chromadorea</taxon>
        <taxon>Rhabditida</taxon>
        <taxon>Tylenchina</taxon>
        <taxon>Panagrolaimomorpha</taxon>
        <taxon>Panagrolaimoidea</taxon>
        <taxon>Panagrolaimidae</taxon>
        <taxon>Panagrellus</taxon>
    </lineage>
</organism>
<dbReference type="AlphaFoldDB" id="A0A7E4WDQ3"/>
<protein>
    <submittedName>
        <fullName evidence="3">ShKT domain-containing protein</fullName>
    </submittedName>
</protein>
<keyword evidence="1" id="KW-0732">Signal</keyword>
<sequence length="275" mass="30563">MFRLTSLILLVGAVVCVSAYPPGYVPQRCQDDDGNLLPSATDCEDEDPMCPSLFGNITTDVRAKACNSEIDVVKEGVMMCAKTCKVCCEKPKPPIPEPVSPGYYHLRCQDENGNLLPSATDCEDGFEQCPEIYGNITTDVRSRACNGDIYKGKETPIICAKSCKICCEREDILIPELTTTEPELVTERESYELDLLEGDDKPHCQYSNGTLMESARNCEDKYPEPCSEMFIGMINPYPRPLRCYAKALHYFAVHWCPQTCGMCCEAPQSRAITST</sequence>
<reference evidence="3" key="2">
    <citation type="submission" date="2020-10" db="UniProtKB">
        <authorList>
            <consortium name="WormBaseParasite"/>
        </authorList>
    </citation>
    <scope>IDENTIFICATION</scope>
</reference>
<name>A0A7E4WDQ3_PANRE</name>
<evidence type="ECO:0000256" key="1">
    <source>
        <dbReference type="SAM" id="SignalP"/>
    </source>
</evidence>
<dbReference type="Proteomes" id="UP000492821">
    <property type="component" value="Unassembled WGS sequence"/>
</dbReference>